<comment type="caution">
    <text evidence="5">The sequence shown here is derived from an EMBL/GenBank/DDBJ whole genome shotgun (WGS) entry which is preliminary data.</text>
</comment>
<dbReference type="InterPro" id="IPR032459">
    <property type="entry name" value="Oxidoreduct_C"/>
</dbReference>
<evidence type="ECO:0000313" key="6">
    <source>
        <dbReference type="Proteomes" id="UP001204144"/>
    </source>
</evidence>
<dbReference type="PANTHER" id="PTHR40469:SF2">
    <property type="entry name" value="GALACTOSE-BINDING DOMAIN-LIKE SUPERFAMILY PROTEIN"/>
    <property type="match status" value="1"/>
</dbReference>
<accession>A0AAE3H0D8</accession>
<dbReference type="GO" id="GO:0000166">
    <property type="term" value="F:nucleotide binding"/>
    <property type="evidence" value="ECO:0007669"/>
    <property type="project" value="InterPro"/>
</dbReference>
<evidence type="ECO:0000259" key="2">
    <source>
        <dbReference type="Pfam" id="PF01408"/>
    </source>
</evidence>
<feature type="chain" id="PRO_5042115218" description="ThuA domain-containing protein" evidence="1">
    <location>
        <begin position="19"/>
        <end position="680"/>
    </location>
</feature>
<gene>
    <name evidence="5" type="ORF">EGI31_05360</name>
</gene>
<dbReference type="PANTHER" id="PTHR40469">
    <property type="entry name" value="SECRETED GLYCOSYL HYDROLASE"/>
    <property type="match status" value="1"/>
</dbReference>
<feature type="domain" description="ThuA-like" evidence="3">
    <location>
        <begin position="26"/>
        <end position="238"/>
    </location>
</feature>
<evidence type="ECO:0000256" key="1">
    <source>
        <dbReference type="SAM" id="SignalP"/>
    </source>
</evidence>
<evidence type="ECO:0008006" key="7">
    <source>
        <dbReference type="Google" id="ProtNLM"/>
    </source>
</evidence>
<feature type="domain" description="Gfo/Idh/MocA-like oxidoreductase N-terminal" evidence="2">
    <location>
        <begin position="311"/>
        <end position="384"/>
    </location>
</feature>
<dbReference type="InterPro" id="IPR029010">
    <property type="entry name" value="ThuA-like"/>
</dbReference>
<protein>
    <recommendedName>
        <fullName evidence="7">ThuA domain-containing protein</fullName>
    </recommendedName>
</protein>
<dbReference type="Pfam" id="PF01408">
    <property type="entry name" value="GFO_IDH_MocA"/>
    <property type="match status" value="1"/>
</dbReference>
<evidence type="ECO:0000313" key="5">
    <source>
        <dbReference type="EMBL" id="MCP9762372.1"/>
    </source>
</evidence>
<dbReference type="InterPro" id="IPR036291">
    <property type="entry name" value="NAD(P)-bd_dom_sf"/>
</dbReference>
<keyword evidence="1" id="KW-0732">Signal</keyword>
<dbReference type="AlphaFoldDB" id="A0AAE3H0D8"/>
<reference evidence="5 6" key="1">
    <citation type="submission" date="2018-11" db="EMBL/GenBank/DDBJ databases">
        <title>Novel bacteria species description.</title>
        <authorList>
            <person name="Han J.-H."/>
        </authorList>
    </citation>
    <scope>NUCLEOTIDE SEQUENCE [LARGE SCALE GENOMIC DNA]</scope>
    <source>
        <strain evidence="5 6">KCTC23259</strain>
    </source>
</reference>
<dbReference type="Gene3D" id="3.40.50.720">
    <property type="entry name" value="NAD(P)-binding Rossmann-like Domain"/>
    <property type="match status" value="1"/>
</dbReference>
<dbReference type="InterPro" id="IPR029062">
    <property type="entry name" value="Class_I_gatase-like"/>
</dbReference>
<evidence type="ECO:0000259" key="3">
    <source>
        <dbReference type="Pfam" id="PF06283"/>
    </source>
</evidence>
<dbReference type="Gene3D" id="3.40.50.880">
    <property type="match status" value="1"/>
</dbReference>
<feature type="signal peptide" evidence="1">
    <location>
        <begin position="1"/>
        <end position="18"/>
    </location>
</feature>
<dbReference type="Pfam" id="PF06283">
    <property type="entry name" value="ThuA"/>
    <property type="match status" value="1"/>
</dbReference>
<dbReference type="Proteomes" id="UP001204144">
    <property type="component" value="Unassembled WGS sequence"/>
</dbReference>
<dbReference type="SUPFAM" id="SSF51735">
    <property type="entry name" value="NAD(P)-binding Rossmann-fold domains"/>
    <property type="match status" value="1"/>
</dbReference>
<dbReference type="EMBL" id="RJUF01000009">
    <property type="protein sequence ID" value="MCP9762372.1"/>
    <property type="molecule type" value="Genomic_DNA"/>
</dbReference>
<dbReference type="Pfam" id="PF16490">
    <property type="entry name" value="Oxidoreduct_C"/>
    <property type="match status" value="1"/>
</dbReference>
<name>A0AAE3H0D8_9BACT</name>
<dbReference type="SUPFAM" id="SSF52317">
    <property type="entry name" value="Class I glutamine amidotransferase-like"/>
    <property type="match status" value="1"/>
</dbReference>
<feature type="domain" description="Putative oxidoreductase C-terminal" evidence="4">
    <location>
        <begin position="405"/>
        <end position="676"/>
    </location>
</feature>
<evidence type="ECO:0000259" key="4">
    <source>
        <dbReference type="Pfam" id="PF16490"/>
    </source>
</evidence>
<organism evidence="5 6">
    <name type="scientific">Lacihabitans soyangensis</name>
    <dbReference type="NCBI Taxonomy" id="869394"/>
    <lineage>
        <taxon>Bacteria</taxon>
        <taxon>Pseudomonadati</taxon>
        <taxon>Bacteroidota</taxon>
        <taxon>Cytophagia</taxon>
        <taxon>Cytophagales</taxon>
        <taxon>Leadbetterellaceae</taxon>
        <taxon>Lacihabitans</taxon>
    </lineage>
</organism>
<dbReference type="RefSeq" id="WP_255036136.1">
    <property type="nucleotide sequence ID" value="NZ_RJUF01000009.1"/>
</dbReference>
<sequence length="680" mass="77358">MMFRVFLLVLLCFQVSFAQKSRTEKRVLIFSKNAAWAYRHASIEYGAKKLKEYCEKNGIKADVSEDASLFNDETLQKYSALVFLSANQDIFDADQEAALQRYIRAGGGFVGIHSSSGVERNWKWFNQMLGATFKFHPPYQDGTVRVVDKKHPSTKMLPTEWKRTDEWYFFGPMTNKLNVLMVLDSTTFKSNVHTQNYPNAWYHDFEGGRSFYTAGGHSEKDFDDPLFMQHLFGGITYAIGKNKMLDYSKNAKFEKAPARIITLDPGHFHAALVQKTMLAGLNPEVQIYAPAGEDLNQHLQRINSYNTRKDAPTSWKTNTYTGSDYFEKMISEKKGDIVVMAGNNAKKTDAILKSVESGMNVLADKPMCIDAEGYEKLKTAFKVAKEKNILLYDIMTERSEITTTLQRELSMMKGIFGDLLPGTPEDPSIIKESVHHFFKYVSGSPLIRPQWFMDTKQQGEGIVDVTTHLVDLALWAAFPEVPLDVKDAKVLAAKRWPTEMTLDEFGKITGAKSFPDFLKKDLKDANTLNVFANGEIDFKVKNVHSKVKVLWNYSTDKGGDTHYSIMKGSLGNIEIKQGEEEKYTPTLYIKNSKISEANLNAEFEKLKAKYPGITLLKSGSDYVVDIPTKYRTGHEAHFGEVMERYLKFYKVNNLPDWEVPNMLLKYYITTSALELANKQK</sequence>
<proteinExistence type="predicted"/>
<dbReference type="InterPro" id="IPR000683">
    <property type="entry name" value="Gfo/Idh/MocA-like_OxRdtase_N"/>
</dbReference>
<keyword evidence="6" id="KW-1185">Reference proteome</keyword>